<name>A0ABV9LR42_9ACTN</name>
<sequence>MTRTRTLGLVPVAGATTRWRVVARELLDEQALPVDLLPTREGPPRLTPVTCGGPFLPGVGSHRGDVGVAEPAP</sequence>
<accession>A0ABV9LR42</accession>
<evidence type="ECO:0000256" key="1">
    <source>
        <dbReference type="SAM" id="MobiDB-lite"/>
    </source>
</evidence>
<proteinExistence type="predicted"/>
<gene>
    <name evidence="2" type="ORF">ACFO3M_22055</name>
</gene>
<keyword evidence="3" id="KW-1185">Reference proteome</keyword>
<comment type="caution">
    <text evidence="2">The sequence shown here is derived from an EMBL/GenBank/DDBJ whole genome shotgun (WGS) entry which is preliminary data.</text>
</comment>
<reference evidence="3" key="1">
    <citation type="journal article" date="2019" name="Int. J. Syst. Evol. Microbiol.">
        <title>The Global Catalogue of Microorganisms (GCM) 10K type strain sequencing project: providing services to taxonomists for standard genome sequencing and annotation.</title>
        <authorList>
            <consortium name="The Broad Institute Genomics Platform"/>
            <consortium name="The Broad Institute Genome Sequencing Center for Infectious Disease"/>
            <person name="Wu L."/>
            <person name="Ma J."/>
        </authorList>
    </citation>
    <scope>NUCLEOTIDE SEQUENCE [LARGE SCALE GENOMIC DNA]</scope>
    <source>
        <strain evidence="3">CCUG 62763</strain>
    </source>
</reference>
<dbReference type="Proteomes" id="UP001596025">
    <property type="component" value="Unassembled WGS sequence"/>
</dbReference>
<dbReference type="EMBL" id="JBHSGR010000036">
    <property type="protein sequence ID" value="MFC4696100.1"/>
    <property type="molecule type" value="Genomic_DNA"/>
</dbReference>
<feature type="region of interest" description="Disordered" evidence="1">
    <location>
        <begin position="53"/>
        <end position="73"/>
    </location>
</feature>
<evidence type="ECO:0000313" key="3">
    <source>
        <dbReference type="Proteomes" id="UP001596025"/>
    </source>
</evidence>
<dbReference type="RefSeq" id="WP_387994165.1">
    <property type="nucleotide sequence ID" value="NZ_JBHSGR010000036.1"/>
</dbReference>
<protein>
    <submittedName>
        <fullName evidence="2">Uncharacterized protein</fullName>
    </submittedName>
</protein>
<evidence type="ECO:0000313" key="2">
    <source>
        <dbReference type="EMBL" id="MFC4696100.1"/>
    </source>
</evidence>
<organism evidence="2 3">
    <name type="scientific">Geodermatophilus arenarius</name>
    <dbReference type="NCBI Taxonomy" id="1137990"/>
    <lineage>
        <taxon>Bacteria</taxon>
        <taxon>Bacillati</taxon>
        <taxon>Actinomycetota</taxon>
        <taxon>Actinomycetes</taxon>
        <taxon>Geodermatophilales</taxon>
        <taxon>Geodermatophilaceae</taxon>
        <taxon>Geodermatophilus</taxon>
    </lineage>
</organism>